<reference evidence="2" key="2">
    <citation type="journal article" date="2015" name="Data Brief">
        <title>Shoot transcriptome of the giant reed, Arundo donax.</title>
        <authorList>
            <person name="Barrero R.A."/>
            <person name="Guerrero F.D."/>
            <person name="Moolhuijzen P."/>
            <person name="Goolsby J.A."/>
            <person name="Tidwell J."/>
            <person name="Bellgard S.E."/>
            <person name="Bellgard M.I."/>
        </authorList>
    </citation>
    <scope>NUCLEOTIDE SEQUENCE</scope>
    <source>
        <tissue evidence="2">Shoot tissue taken approximately 20 cm above the soil surface</tissue>
    </source>
</reference>
<dbReference type="AlphaFoldDB" id="A0A0A9BZ62"/>
<feature type="compositionally biased region" description="Polar residues" evidence="1">
    <location>
        <begin position="1"/>
        <end position="16"/>
    </location>
</feature>
<feature type="region of interest" description="Disordered" evidence="1">
    <location>
        <begin position="1"/>
        <end position="36"/>
    </location>
</feature>
<evidence type="ECO:0000313" key="2">
    <source>
        <dbReference type="EMBL" id="JAD68576.1"/>
    </source>
</evidence>
<name>A0A0A9BZ62_ARUDO</name>
<organism evidence="2">
    <name type="scientific">Arundo donax</name>
    <name type="common">Giant reed</name>
    <name type="synonym">Donax arundinaceus</name>
    <dbReference type="NCBI Taxonomy" id="35708"/>
    <lineage>
        <taxon>Eukaryota</taxon>
        <taxon>Viridiplantae</taxon>
        <taxon>Streptophyta</taxon>
        <taxon>Embryophyta</taxon>
        <taxon>Tracheophyta</taxon>
        <taxon>Spermatophyta</taxon>
        <taxon>Magnoliopsida</taxon>
        <taxon>Liliopsida</taxon>
        <taxon>Poales</taxon>
        <taxon>Poaceae</taxon>
        <taxon>PACMAD clade</taxon>
        <taxon>Arundinoideae</taxon>
        <taxon>Arundineae</taxon>
        <taxon>Arundo</taxon>
    </lineage>
</organism>
<proteinExistence type="predicted"/>
<protein>
    <submittedName>
        <fullName evidence="2">Uncharacterized protein</fullName>
    </submittedName>
</protein>
<reference evidence="2" key="1">
    <citation type="submission" date="2014-09" db="EMBL/GenBank/DDBJ databases">
        <authorList>
            <person name="Magalhaes I.L.F."/>
            <person name="Oliveira U."/>
            <person name="Santos F.R."/>
            <person name="Vidigal T.H.D.A."/>
            <person name="Brescovit A.D."/>
            <person name="Santos A.J."/>
        </authorList>
    </citation>
    <scope>NUCLEOTIDE SEQUENCE</scope>
    <source>
        <tissue evidence="2">Shoot tissue taken approximately 20 cm above the soil surface</tissue>
    </source>
</reference>
<dbReference type="EMBL" id="GBRH01229319">
    <property type="protein sequence ID" value="JAD68576.1"/>
    <property type="molecule type" value="Transcribed_RNA"/>
</dbReference>
<accession>A0A0A9BZ62</accession>
<sequence length="36" mass="4083">MRCSSGTIISNQSQLSVRPEAFQDITSNHRRSKPHL</sequence>
<evidence type="ECO:0000256" key="1">
    <source>
        <dbReference type="SAM" id="MobiDB-lite"/>
    </source>
</evidence>